<dbReference type="AlphaFoldDB" id="E1ZQH3"/>
<keyword evidence="4" id="KW-0812">Transmembrane</keyword>
<keyword evidence="2" id="KW-0328">Glycosyltransferase</keyword>
<keyword evidence="5" id="KW-1133">Transmembrane helix</keyword>
<keyword evidence="6" id="KW-0472">Membrane</keyword>
<evidence type="ECO:0000256" key="1">
    <source>
        <dbReference type="ARBA" id="ARBA00004167"/>
    </source>
</evidence>
<gene>
    <name evidence="8" type="ORF">CHLNCDRAFT_139592</name>
</gene>
<evidence type="ECO:0000256" key="2">
    <source>
        <dbReference type="ARBA" id="ARBA00022676"/>
    </source>
</evidence>
<dbReference type="GO" id="GO:0016757">
    <property type="term" value="F:glycosyltransferase activity"/>
    <property type="evidence" value="ECO:0007669"/>
    <property type="project" value="UniProtKB-KW"/>
</dbReference>
<dbReference type="eggNOG" id="ENOG502SHVJ">
    <property type="taxonomic scope" value="Eukaryota"/>
</dbReference>
<evidence type="ECO:0000256" key="3">
    <source>
        <dbReference type="ARBA" id="ARBA00022679"/>
    </source>
</evidence>
<feature type="domain" description="Hydroxyproline O-arabinosyltransferase-like" evidence="7">
    <location>
        <begin position="142"/>
        <end position="236"/>
    </location>
</feature>
<evidence type="ECO:0000256" key="5">
    <source>
        <dbReference type="ARBA" id="ARBA00022989"/>
    </source>
</evidence>
<dbReference type="OMA" id="HANLIMF"/>
<keyword evidence="3" id="KW-0808">Transferase</keyword>
<keyword evidence="9" id="KW-1185">Reference proteome</keyword>
<evidence type="ECO:0000256" key="6">
    <source>
        <dbReference type="ARBA" id="ARBA00023136"/>
    </source>
</evidence>
<evidence type="ECO:0000313" key="9">
    <source>
        <dbReference type="Proteomes" id="UP000008141"/>
    </source>
</evidence>
<accession>E1ZQH3</accession>
<evidence type="ECO:0000313" key="8">
    <source>
        <dbReference type="EMBL" id="EFN52021.1"/>
    </source>
</evidence>
<dbReference type="Proteomes" id="UP000008141">
    <property type="component" value="Unassembled WGS sequence"/>
</dbReference>
<dbReference type="InParanoid" id="E1ZQH3"/>
<dbReference type="GeneID" id="17351376"/>
<dbReference type="InterPro" id="IPR056508">
    <property type="entry name" value="HPAT-like"/>
</dbReference>
<dbReference type="GO" id="GO:0016020">
    <property type="term" value="C:membrane"/>
    <property type="evidence" value="ECO:0007669"/>
    <property type="project" value="UniProtKB-SubCell"/>
</dbReference>
<comment type="subcellular location">
    <subcellularLocation>
        <location evidence="1">Membrane</location>
        <topology evidence="1">Single-pass membrane protein</topology>
    </subcellularLocation>
</comment>
<dbReference type="InterPro" id="IPR044845">
    <property type="entry name" value="HPAT/SRGT1-like"/>
</dbReference>
<dbReference type="EMBL" id="GL433859">
    <property type="protein sequence ID" value="EFN52021.1"/>
    <property type="molecule type" value="Genomic_DNA"/>
</dbReference>
<protein>
    <recommendedName>
        <fullName evidence="7">Hydroxyproline O-arabinosyltransferase-like domain-containing protein</fullName>
    </recommendedName>
</protein>
<dbReference type="STRING" id="554065.E1ZQH3"/>
<proteinExistence type="predicted"/>
<dbReference type="KEGG" id="cvr:CHLNCDRAFT_139592"/>
<evidence type="ECO:0000259" key="7">
    <source>
        <dbReference type="Pfam" id="PF23452"/>
    </source>
</evidence>
<organism evidence="9">
    <name type="scientific">Chlorella variabilis</name>
    <name type="common">Green alga</name>
    <dbReference type="NCBI Taxonomy" id="554065"/>
    <lineage>
        <taxon>Eukaryota</taxon>
        <taxon>Viridiplantae</taxon>
        <taxon>Chlorophyta</taxon>
        <taxon>core chlorophytes</taxon>
        <taxon>Trebouxiophyceae</taxon>
        <taxon>Chlorellales</taxon>
        <taxon>Chlorellaceae</taxon>
        <taxon>Chlorella clade</taxon>
        <taxon>Chlorella</taxon>
    </lineage>
</organism>
<dbReference type="PANTHER" id="PTHR31485:SF17">
    <property type="match status" value="1"/>
</dbReference>
<evidence type="ECO:0000256" key="4">
    <source>
        <dbReference type="ARBA" id="ARBA00022692"/>
    </source>
</evidence>
<reference evidence="8 9" key="1">
    <citation type="journal article" date="2010" name="Plant Cell">
        <title>The Chlorella variabilis NC64A genome reveals adaptation to photosymbiosis, coevolution with viruses, and cryptic sex.</title>
        <authorList>
            <person name="Blanc G."/>
            <person name="Duncan G."/>
            <person name="Agarkova I."/>
            <person name="Borodovsky M."/>
            <person name="Gurnon J."/>
            <person name="Kuo A."/>
            <person name="Lindquist E."/>
            <person name="Lucas S."/>
            <person name="Pangilinan J."/>
            <person name="Polle J."/>
            <person name="Salamov A."/>
            <person name="Terry A."/>
            <person name="Yamada T."/>
            <person name="Dunigan D.D."/>
            <person name="Grigoriev I.V."/>
            <person name="Claverie J.M."/>
            <person name="Van Etten J.L."/>
        </authorList>
    </citation>
    <scope>NUCLEOTIDE SEQUENCE [LARGE SCALE GENOMIC DNA]</scope>
    <source>
        <strain evidence="8 9">NC64A</strain>
    </source>
</reference>
<sequence length="277" mass="31158">MGRKSDAARFQAMGRGGKPITRARILTFLAAGFLVGLGLGFVFMGTVHANLIMFGTYKLVQKMPGGDKMVAFTRILHRTTQDALSPRVPTFLAKPLHPECDAWCDYPVADRPNAIRQFLDAARADPGLIRAPWLYMIETDFIEGDEECKKALDWVREMYAFSVAAALEKIPLDMHEPPDSVTMIQPPADARLGKAHLMHYTWGAIFNAPNGTKEWEFDKRFYTEPKHEEELPKIPPPPPFREGWKLQDGLPVTRDLYDVIAQMIDTMNRGIDAEGLA</sequence>
<dbReference type="RefSeq" id="XP_005844123.1">
    <property type="nucleotide sequence ID" value="XM_005844061.1"/>
</dbReference>
<dbReference type="Pfam" id="PF23452">
    <property type="entry name" value="HPAT"/>
    <property type="match status" value="1"/>
</dbReference>
<dbReference type="OrthoDB" id="2016014at2759"/>
<name>E1ZQH3_CHLVA</name>
<dbReference type="PANTHER" id="PTHR31485">
    <property type="entry name" value="PEPTIDYL SERINE ALPHA-GALACTOSYLTRANSFERASE"/>
    <property type="match status" value="1"/>
</dbReference>